<evidence type="ECO:0000313" key="4">
    <source>
        <dbReference type="Proteomes" id="UP000429607"/>
    </source>
</evidence>
<reference evidence="3 4" key="1">
    <citation type="submission" date="2018-09" db="EMBL/GenBank/DDBJ databases">
        <title>Genomic investigation of the strawberry pathogen Phytophthora fragariae indicates pathogenicity is determined by transcriptional variation in three key races.</title>
        <authorList>
            <person name="Adams T.M."/>
            <person name="Armitage A.D."/>
            <person name="Sobczyk M.K."/>
            <person name="Bates H.J."/>
            <person name="Dunwell J.M."/>
            <person name="Nellist C.F."/>
            <person name="Harrison R.J."/>
        </authorList>
    </citation>
    <scope>NUCLEOTIDE SEQUENCE [LARGE SCALE GENOMIC DNA]</scope>
    <source>
        <strain evidence="3 4">SCRP249</strain>
    </source>
</reference>
<dbReference type="EMBL" id="QXFV01000199">
    <property type="protein sequence ID" value="KAE9046003.1"/>
    <property type="molecule type" value="Genomic_DNA"/>
</dbReference>
<feature type="domain" description="Tf2-1-like SH3-like" evidence="2">
    <location>
        <begin position="129"/>
        <end position="173"/>
    </location>
</feature>
<dbReference type="Proteomes" id="UP000429607">
    <property type="component" value="Unassembled WGS sequence"/>
</dbReference>
<evidence type="ECO:0000256" key="1">
    <source>
        <dbReference type="SAM" id="MobiDB-lite"/>
    </source>
</evidence>
<proteinExistence type="predicted"/>
<accession>A0A6A3NN84</accession>
<feature type="region of interest" description="Disordered" evidence="1">
    <location>
        <begin position="44"/>
        <end position="74"/>
    </location>
</feature>
<feature type="compositionally biased region" description="Polar residues" evidence="1">
    <location>
        <begin position="239"/>
        <end position="260"/>
    </location>
</feature>
<name>A0A6A3NN84_9STRA</name>
<dbReference type="InterPro" id="IPR056924">
    <property type="entry name" value="SH3_Tf2-1"/>
</dbReference>
<evidence type="ECO:0000313" key="3">
    <source>
        <dbReference type="EMBL" id="KAE9046003.1"/>
    </source>
</evidence>
<dbReference type="Pfam" id="PF24626">
    <property type="entry name" value="SH3_Tf2-1"/>
    <property type="match status" value="1"/>
</dbReference>
<feature type="compositionally biased region" description="Polar residues" evidence="1">
    <location>
        <begin position="54"/>
        <end position="72"/>
    </location>
</feature>
<dbReference type="AlphaFoldDB" id="A0A6A3NN84"/>
<feature type="compositionally biased region" description="Low complexity" evidence="1">
    <location>
        <begin position="225"/>
        <end position="238"/>
    </location>
</feature>
<sequence>MAEFALNNSTHASTGLTPFFVNNARHPRVPALLAVRSSNAAEVSTLGGGGMAPTSMSAQDSSKSPLPQSAKSNTRDATVEGHALHGVVYEDFFAADVASPATATVAHFIPAATPTPIDSTAVAVANLGANKLAPRFIGPFKISKVIDDAYTLDIPTAMRLLSTFYVGRLKPYVPASIPAPEAERPRPARNPSRPAADADVESARALAPHVRASPGVARRTRAHEAASSSRAAPAPTGSEQSPQLQNARAQAQRGSESLSCRYSPDPSPARSSGAPSDMSIRSSETPRPSLKPSKPPKPATLQRPFRVVALKRRRAPTRRPFAVMGADVPSGACDRKVLSSPLAWIPASGGHVESSERLMEDIPDVAKEYEATLALVFDDSSLEDDDDLVSFVAHEYPSLSNDDAIATGINHEVLAYSLDVNSRGASSREHSDDDHATRSVNMDVSTATSSATRFAARSAAMLSSTCTCIARA</sequence>
<protein>
    <recommendedName>
        <fullName evidence="2">Tf2-1-like SH3-like domain-containing protein</fullName>
    </recommendedName>
</protein>
<evidence type="ECO:0000259" key="2">
    <source>
        <dbReference type="Pfam" id="PF24626"/>
    </source>
</evidence>
<feature type="compositionally biased region" description="Polar residues" evidence="1">
    <location>
        <begin position="269"/>
        <end position="285"/>
    </location>
</feature>
<feature type="region of interest" description="Disordered" evidence="1">
    <location>
        <begin position="176"/>
        <end position="304"/>
    </location>
</feature>
<gene>
    <name evidence="3" type="ORF">PR001_g4731</name>
</gene>
<comment type="caution">
    <text evidence="3">The sequence shown here is derived from an EMBL/GenBank/DDBJ whole genome shotgun (WGS) entry which is preliminary data.</text>
</comment>
<organism evidence="3 4">
    <name type="scientific">Phytophthora rubi</name>
    <dbReference type="NCBI Taxonomy" id="129364"/>
    <lineage>
        <taxon>Eukaryota</taxon>
        <taxon>Sar</taxon>
        <taxon>Stramenopiles</taxon>
        <taxon>Oomycota</taxon>
        <taxon>Peronosporomycetes</taxon>
        <taxon>Peronosporales</taxon>
        <taxon>Peronosporaceae</taxon>
        <taxon>Phytophthora</taxon>
    </lineage>
</organism>